<proteinExistence type="predicted"/>
<protein>
    <submittedName>
        <fullName evidence="1">Uncharacterized protein</fullName>
    </submittedName>
</protein>
<dbReference type="Proteomes" id="UP000756346">
    <property type="component" value="Unassembled WGS sequence"/>
</dbReference>
<organism evidence="1 2">
    <name type="scientific">Microdochium trichocladiopsis</name>
    <dbReference type="NCBI Taxonomy" id="1682393"/>
    <lineage>
        <taxon>Eukaryota</taxon>
        <taxon>Fungi</taxon>
        <taxon>Dikarya</taxon>
        <taxon>Ascomycota</taxon>
        <taxon>Pezizomycotina</taxon>
        <taxon>Sordariomycetes</taxon>
        <taxon>Xylariomycetidae</taxon>
        <taxon>Xylariales</taxon>
        <taxon>Microdochiaceae</taxon>
        <taxon>Microdochium</taxon>
    </lineage>
</organism>
<evidence type="ECO:0000313" key="2">
    <source>
        <dbReference type="Proteomes" id="UP000756346"/>
    </source>
</evidence>
<name>A0A9P9BKB2_9PEZI</name>
<gene>
    <name evidence="1" type="ORF">B0I36DRAFT_370436</name>
</gene>
<keyword evidence="2" id="KW-1185">Reference proteome</keyword>
<dbReference type="AlphaFoldDB" id="A0A9P9BKB2"/>
<comment type="caution">
    <text evidence="1">The sequence shown here is derived from an EMBL/GenBank/DDBJ whole genome shotgun (WGS) entry which is preliminary data.</text>
</comment>
<evidence type="ECO:0000313" key="1">
    <source>
        <dbReference type="EMBL" id="KAH7009238.1"/>
    </source>
</evidence>
<sequence>MAVCCQNWGIYDAEKCAAAQTKYTDAYFHENDPTSIFWPLYQGRTRWAVKSKRWSLFTFVNRFLSFNASDPRDKVYTLIRLADSVEHVSRLPPISYQGDTFGAFWSVIVAELEASLKLDFLADGCGIQRPEGFLSWMPLSYETVDRFTATSLARLEREPGVKYRASGRSICRAQLRSQQRLLALAGVFVGRVVGVGKAMDRDAAHNDQLALRTQWAGMLGLQNVKAEFQRLFAKLEGREVSRDDVQTLFAGYLREQPIEKKNLYELLDRTMLGAVMRVSKRNGV</sequence>
<dbReference type="RefSeq" id="XP_046003899.1">
    <property type="nucleotide sequence ID" value="XM_046159911.1"/>
</dbReference>
<dbReference type="OrthoDB" id="4588361at2759"/>
<dbReference type="GeneID" id="70189457"/>
<accession>A0A9P9BKB2</accession>
<dbReference type="EMBL" id="JAGTJQ010000019">
    <property type="protein sequence ID" value="KAH7009238.1"/>
    <property type="molecule type" value="Genomic_DNA"/>
</dbReference>
<reference evidence="1" key="1">
    <citation type="journal article" date="2021" name="Nat. Commun.">
        <title>Genetic determinants of endophytism in the Arabidopsis root mycobiome.</title>
        <authorList>
            <person name="Mesny F."/>
            <person name="Miyauchi S."/>
            <person name="Thiergart T."/>
            <person name="Pickel B."/>
            <person name="Atanasova L."/>
            <person name="Karlsson M."/>
            <person name="Huettel B."/>
            <person name="Barry K.W."/>
            <person name="Haridas S."/>
            <person name="Chen C."/>
            <person name="Bauer D."/>
            <person name="Andreopoulos W."/>
            <person name="Pangilinan J."/>
            <person name="LaButti K."/>
            <person name="Riley R."/>
            <person name="Lipzen A."/>
            <person name="Clum A."/>
            <person name="Drula E."/>
            <person name="Henrissat B."/>
            <person name="Kohler A."/>
            <person name="Grigoriev I.V."/>
            <person name="Martin F.M."/>
            <person name="Hacquard S."/>
        </authorList>
    </citation>
    <scope>NUCLEOTIDE SEQUENCE</scope>
    <source>
        <strain evidence="1">MPI-CAGE-CH-0230</strain>
    </source>
</reference>